<evidence type="ECO:0000256" key="1">
    <source>
        <dbReference type="ARBA" id="ARBA00001913"/>
    </source>
</evidence>
<evidence type="ECO:0000313" key="14">
    <source>
        <dbReference type="Proteomes" id="UP001629230"/>
    </source>
</evidence>
<evidence type="ECO:0000256" key="5">
    <source>
        <dbReference type="ARBA" id="ARBA00022723"/>
    </source>
</evidence>
<evidence type="ECO:0000256" key="4">
    <source>
        <dbReference type="ARBA" id="ARBA00012094"/>
    </source>
</evidence>
<dbReference type="SUPFAM" id="SSF56529">
    <property type="entry name" value="FAH"/>
    <property type="match status" value="1"/>
</dbReference>
<dbReference type="Pfam" id="PF09298">
    <property type="entry name" value="FAA_hydrolase_N"/>
    <property type="match status" value="1"/>
</dbReference>
<evidence type="ECO:0000256" key="6">
    <source>
        <dbReference type="ARBA" id="ARBA00022801"/>
    </source>
</evidence>
<evidence type="ECO:0000259" key="12">
    <source>
        <dbReference type="Pfam" id="PF09298"/>
    </source>
</evidence>
<reference evidence="13 14" key="1">
    <citation type="journal article" date="2024" name="Chem. Sci.">
        <title>Discovery of megapolipeptins by genome mining of a Burkholderiales bacteria collection.</title>
        <authorList>
            <person name="Paulo B.S."/>
            <person name="Recchia M.J.J."/>
            <person name="Lee S."/>
            <person name="Fergusson C.H."/>
            <person name="Romanowski S.B."/>
            <person name="Hernandez A."/>
            <person name="Krull N."/>
            <person name="Liu D.Y."/>
            <person name="Cavanagh H."/>
            <person name="Bos A."/>
            <person name="Gray C.A."/>
            <person name="Murphy B.T."/>
            <person name="Linington R.G."/>
            <person name="Eustaquio A.S."/>
        </authorList>
    </citation>
    <scope>NUCLEOTIDE SEQUENCE [LARGE SCALE GENOMIC DNA]</scope>
    <source>
        <strain evidence="13 14">RL17-350-BIC-A</strain>
    </source>
</reference>
<accession>A0ABW9AZS5</accession>
<dbReference type="Proteomes" id="UP001629230">
    <property type="component" value="Unassembled WGS sequence"/>
</dbReference>
<name>A0ABW9AZS5_9BURK</name>
<dbReference type="EMBL" id="JAQQEZ010000022">
    <property type="protein sequence ID" value="MFM0004727.1"/>
    <property type="molecule type" value="Genomic_DNA"/>
</dbReference>
<keyword evidence="5" id="KW-0479">Metal-binding</keyword>
<proteinExistence type="predicted"/>
<dbReference type="NCBIfam" id="TIGR01266">
    <property type="entry name" value="fum_ac_acetase"/>
    <property type="match status" value="1"/>
</dbReference>
<organism evidence="13 14">
    <name type="scientific">Paraburkholderia dipogonis</name>
    <dbReference type="NCBI Taxonomy" id="1211383"/>
    <lineage>
        <taxon>Bacteria</taxon>
        <taxon>Pseudomonadati</taxon>
        <taxon>Pseudomonadota</taxon>
        <taxon>Betaproteobacteria</taxon>
        <taxon>Burkholderiales</taxon>
        <taxon>Burkholderiaceae</taxon>
        <taxon>Paraburkholderia</taxon>
    </lineage>
</organism>
<evidence type="ECO:0000256" key="2">
    <source>
        <dbReference type="ARBA" id="ARBA00001946"/>
    </source>
</evidence>
<evidence type="ECO:0000256" key="7">
    <source>
        <dbReference type="ARBA" id="ARBA00022837"/>
    </source>
</evidence>
<dbReference type="InterPro" id="IPR011234">
    <property type="entry name" value="Fumarylacetoacetase-like_C"/>
</dbReference>
<keyword evidence="14" id="KW-1185">Reference proteome</keyword>
<sequence length="430" mass="46661">MRPTTPRRSVGLKAPNALETDFPLQNLPLSVFRTEANLMPRIGVRIGDAVLDVHRLLEADAIDLHSPEDDALRQNTLNAWMALGRASSSALRRKLFALLHSCTEGAVRETVSNCLVPASTCTMMLPSQIGDFTDFYTSIHHARRAGELVRPNAPVHPNFRSMPIAYHGRASSVMVSGEPCRRPLGQTSATSGYRPTTKLDFELELGFYVGENTHAMKRLSVDSAEDHLFGLCLVNDWSARDIQRWESAPLGPFLAKSFMTSASPWVVTAEAIAPFRVAAPIRGDDAPPLAAQLTSASHTASAAIDISLRATLQSRGMRQAGIAGVDMANPNFKDQYWSVSQMLTHHASNGCPLRSGDLISSGTVSGPERADSGCLLERTRDGREPITLPTGEVRTYLEDGDTVSFSGRCRRAGFRTIGFGECVAEVTGDL</sequence>
<dbReference type="InterPro" id="IPR015377">
    <property type="entry name" value="Fumarylacetoacetase_N"/>
</dbReference>
<evidence type="ECO:0000256" key="10">
    <source>
        <dbReference type="ARBA" id="ARBA00023232"/>
    </source>
</evidence>
<keyword evidence="10" id="KW-0585">Phenylalanine catabolism</keyword>
<keyword evidence="6 13" id="KW-0378">Hydrolase</keyword>
<keyword evidence="9" id="KW-0828">Tyrosine catabolism</keyword>
<dbReference type="InterPro" id="IPR036462">
    <property type="entry name" value="Fumarylacetoacetase_N_sf"/>
</dbReference>
<evidence type="ECO:0000256" key="9">
    <source>
        <dbReference type="ARBA" id="ARBA00022878"/>
    </source>
</evidence>
<keyword evidence="8" id="KW-0460">Magnesium</keyword>
<evidence type="ECO:0000313" key="13">
    <source>
        <dbReference type="EMBL" id="MFM0004727.1"/>
    </source>
</evidence>
<protein>
    <recommendedName>
        <fullName evidence="4">fumarylacetoacetase</fullName>
        <ecNumber evidence="4">3.7.1.2</ecNumber>
    </recommendedName>
</protein>
<dbReference type="InterPro" id="IPR005959">
    <property type="entry name" value="Fumarylacetoacetase"/>
</dbReference>
<dbReference type="InterPro" id="IPR036663">
    <property type="entry name" value="Fumarylacetoacetase_C_sf"/>
</dbReference>
<comment type="pathway">
    <text evidence="3">Amino-acid degradation; L-phenylalanine degradation; acetoacetate and fumarate from L-phenylalanine: step 6/6.</text>
</comment>
<comment type="caution">
    <text evidence="13">The sequence shown here is derived from an EMBL/GenBank/DDBJ whole genome shotgun (WGS) entry which is preliminary data.</text>
</comment>
<dbReference type="Gene3D" id="2.30.30.230">
    <property type="entry name" value="Fumarylacetoacetase, N-terminal domain"/>
    <property type="match status" value="1"/>
</dbReference>
<comment type="cofactor">
    <cofactor evidence="1">
        <name>Ca(2+)</name>
        <dbReference type="ChEBI" id="CHEBI:29108"/>
    </cofactor>
</comment>
<dbReference type="RefSeq" id="WP_408179556.1">
    <property type="nucleotide sequence ID" value="NZ_JAQQEZ010000022.1"/>
</dbReference>
<evidence type="ECO:0000259" key="11">
    <source>
        <dbReference type="Pfam" id="PF01557"/>
    </source>
</evidence>
<dbReference type="Pfam" id="PF01557">
    <property type="entry name" value="FAA_hydrolase"/>
    <property type="match status" value="1"/>
</dbReference>
<evidence type="ECO:0000256" key="8">
    <source>
        <dbReference type="ARBA" id="ARBA00022842"/>
    </source>
</evidence>
<dbReference type="SUPFAM" id="SSF63433">
    <property type="entry name" value="Fumarylacetoacetate hydrolase, FAH, N-terminal domain"/>
    <property type="match status" value="1"/>
</dbReference>
<feature type="domain" description="Fumarylacetoacetase N-terminal" evidence="12">
    <location>
        <begin position="25"/>
        <end position="126"/>
    </location>
</feature>
<dbReference type="EC" id="3.7.1.2" evidence="4"/>
<evidence type="ECO:0000256" key="3">
    <source>
        <dbReference type="ARBA" id="ARBA00004782"/>
    </source>
</evidence>
<keyword evidence="7" id="KW-0106">Calcium</keyword>
<dbReference type="PANTHER" id="PTHR43069:SF2">
    <property type="entry name" value="FUMARYLACETOACETASE"/>
    <property type="match status" value="1"/>
</dbReference>
<dbReference type="Gene3D" id="3.90.850.10">
    <property type="entry name" value="Fumarylacetoacetase-like, C-terminal domain"/>
    <property type="match status" value="1"/>
</dbReference>
<comment type="cofactor">
    <cofactor evidence="2">
        <name>Mg(2+)</name>
        <dbReference type="ChEBI" id="CHEBI:18420"/>
    </cofactor>
</comment>
<dbReference type="GO" id="GO:0004334">
    <property type="term" value="F:fumarylacetoacetase activity"/>
    <property type="evidence" value="ECO:0007669"/>
    <property type="project" value="UniProtKB-EC"/>
</dbReference>
<gene>
    <name evidence="13" type="primary">fahA</name>
    <name evidence="13" type="ORF">PQR57_27330</name>
</gene>
<feature type="domain" description="Fumarylacetoacetase-like C-terminal" evidence="11">
    <location>
        <begin position="133"/>
        <end position="426"/>
    </location>
</feature>
<dbReference type="PANTHER" id="PTHR43069">
    <property type="entry name" value="FUMARYLACETOACETASE"/>
    <property type="match status" value="1"/>
</dbReference>